<dbReference type="SUPFAM" id="SSF90112">
    <property type="entry name" value="Neurotransmitter-gated ion-channel transmembrane pore"/>
    <property type="match status" value="1"/>
</dbReference>
<comment type="function">
    <text evidence="19">Forms serotonin (5-hydroxytryptamine/5-HT3)-activated cation-selective channel complexes, which when activated cause fast, depolarizing responses in neurons.</text>
</comment>
<accession>A0AAD1TDE0</accession>
<keyword evidence="5 20" id="KW-1133">Transmembrane helix</keyword>
<keyword evidence="14" id="KW-0407">Ion channel</keyword>
<keyword evidence="4 21" id="KW-0732">Signal</keyword>
<evidence type="ECO:0000256" key="11">
    <source>
        <dbReference type="ARBA" id="ARBA00023180"/>
    </source>
</evidence>
<keyword evidence="11" id="KW-0325">Glycoprotein</keyword>
<dbReference type="PROSITE" id="PS00236">
    <property type="entry name" value="NEUROTR_ION_CHANNEL"/>
    <property type="match status" value="1"/>
</dbReference>
<sequence>MLLVISLLITSTFLGIGQCQQTCDFIKLQKSLENGLSITVRPTNDWGKPTYVFVNINLHSIVEMNMNLQTLTTYILFQMTWRNDFISWNASDFCGIDYVIVPDSTFWKPDLYIYELIESSETDDKPIVIPYYIVYNYGDLTQFKPLRIVSTCTVNIFKFPFDTQTCDLTLGSFVYSGVFFCVCMGTMIFSIAGCVCSSYLMKLSYEQSKVPTWMNNCFLRNIARVMFVKCDGAQKDLETVHPLDRDCYNNNNTKIKSHLPEKRKKFQKKIKPNPEIKLLRKILAEIVKIHEKWNTSIDQDNVKSEWYTAAVVFDRLIVIVYLIIVITMVIVLIISWTQ</sequence>
<proteinExistence type="predicted"/>
<name>A0AAD1TDE0_PELCU</name>
<keyword evidence="3 20" id="KW-0812">Transmembrane</keyword>
<organism evidence="24 25">
    <name type="scientific">Pelobates cultripes</name>
    <name type="common">Western spadefoot toad</name>
    <dbReference type="NCBI Taxonomy" id="61616"/>
    <lineage>
        <taxon>Eukaryota</taxon>
        <taxon>Metazoa</taxon>
        <taxon>Chordata</taxon>
        <taxon>Craniata</taxon>
        <taxon>Vertebrata</taxon>
        <taxon>Euteleostomi</taxon>
        <taxon>Amphibia</taxon>
        <taxon>Batrachia</taxon>
        <taxon>Anura</taxon>
        <taxon>Pelobatoidea</taxon>
        <taxon>Pelobatidae</taxon>
        <taxon>Pelobates</taxon>
    </lineage>
</organism>
<evidence type="ECO:0000256" key="12">
    <source>
        <dbReference type="ARBA" id="ARBA00023257"/>
    </source>
</evidence>
<keyword evidence="7" id="KW-0406">Ion transport</keyword>
<dbReference type="GO" id="GO:0005230">
    <property type="term" value="F:extracellular ligand-gated monoatomic ion channel activity"/>
    <property type="evidence" value="ECO:0007669"/>
    <property type="project" value="InterPro"/>
</dbReference>
<evidence type="ECO:0000256" key="18">
    <source>
        <dbReference type="ARBA" id="ARBA00036634"/>
    </source>
</evidence>
<evidence type="ECO:0000256" key="7">
    <source>
        <dbReference type="ARBA" id="ARBA00023065"/>
    </source>
</evidence>
<dbReference type="EMBL" id="OW240923">
    <property type="protein sequence ID" value="CAH2324603.1"/>
    <property type="molecule type" value="Genomic_DNA"/>
</dbReference>
<evidence type="ECO:0000256" key="15">
    <source>
        <dbReference type="ARBA" id="ARBA00034104"/>
    </source>
</evidence>
<dbReference type="Pfam" id="PF02931">
    <property type="entry name" value="Neur_chan_LBD"/>
    <property type="match status" value="1"/>
</dbReference>
<evidence type="ECO:0000259" key="22">
    <source>
        <dbReference type="Pfam" id="PF02931"/>
    </source>
</evidence>
<dbReference type="Gene3D" id="2.70.170.10">
    <property type="entry name" value="Neurotransmitter-gated ion-channel ligand-binding domain"/>
    <property type="match status" value="1"/>
</dbReference>
<dbReference type="FunFam" id="2.70.170.10:FF:000017">
    <property type="entry name" value="5-hydroxytryptamine receptor 3A"/>
    <property type="match status" value="1"/>
</dbReference>
<dbReference type="Pfam" id="PF02932">
    <property type="entry name" value="Neur_chan_memb"/>
    <property type="match status" value="1"/>
</dbReference>
<protein>
    <submittedName>
        <fullName evidence="24">5-hydroxytryptamine receptor 3A-like</fullName>
    </submittedName>
</protein>
<dbReference type="Proteomes" id="UP001295444">
    <property type="component" value="Chromosome 12"/>
</dbReference>
<evidence type="ECO:0000256" key="16">
    <source>
        <dbReference type="ARBA" id="ARBA00034430"/>
    </source>
</evidence>
<feature type="signal peptide" evidence="21">
    <location>
        <begin position="1"/>
        <end position="19"/>
    </location>
</feature>
<dbReference type="GO" id="GO:0045211">
    <property type="term" value="C:postsynaptic membrane"/>
    <property type="evidence" value="ECO:0007669"/>
    <property type="project" value="UniProtKB-SubCell"/>
</dbReference>
<feature type="transmembrane region" description="Helical" evidence="20">
    <location>
        <begin position="316"/>
        <end position="336"/>
    </location>
</feature>
<dbReference type="InterPro" id="IPR006029">
    <property type="entry name" value="Neurotrans-gated_channel_TM"/>
</dbReference>
<comment type="catalytic activity">
    <reaction evidence="16">
        <text>K(+)(in) = K(+)(out)</text>
        <dbReference type="Rhea" id="RHEA:29463"/>
        <dbReference type="ChEBI" id="CHEBI:29103"/>
    </reaction>
</comment>
<evidence type="ECO:0000256" key="6">
    <source>
        <dbReference type="ARBA" id="ARBA00023018"/>
    </source>
</evidence>
<keyword evidence="1" id="KW-0813">Transport</keyword>
<keyword evidence="9" id="KW-1015">Disulfide bond</keyword>
<keyword evidence="2" id="KW-1003">Cell membrane</keyword>
<dbReference type="SUPFAM" id="SSF63712">
    <property type="entry name" value="Nicotinic receptor ligand binding domain-like"/>
    <property type="match status" value="1"/>
</dbReference>
<evidence type="ECO:0000256" key="10">
    <source>
        <dbReference type="ARBA" id="ARBA00023170"/>
    </source>
</evidence>
<keyword evidence="13" id="KW-1071">Ligand-gated ion channel</keyword>
<dbReference type="InterPro" id="IPR036719">
    <property type="entry name" value="Neuro-gated_channel_TM_sf"/>
</dbReference>
<dbReference type="InterPro" id="IPR006201">
    <property type="entry name" value="Neur_channel"/>
</dbReference>
<reference evidence="24" key="1">
    <citation type="submission" date="2022-03" db="EMBL/GenBank/DDBJ databases">
        <authorList>
            <person name="Alioto T."/>
            <person name="Alioto T."/>
            <person name="Gomez Garrido J."/>
        </authorList>
    </citation>
    <scope>NUCLEOTIDE SEQUENCE</scope>
</reference>
<evidence type="ECO:0000256" key="1">
    <source>
        <dbReference type="ARBA" id="ARBA00022448"/>
    </source>
</evidence>
<evidence type="ECO:0000313" key="24">
    <source>
        <dbReference type="EMBL" id="CAH2324603.1"/>
    </source>
</evidence>
<evidence type="ECO:0000259" key="23">
    <source>
        <dbReference type="Pfam" id="PF02932"/>
    </source>
</evidence>
<evidence type="ECO:0000256" key="14">
    <source>
        <dbReference type="ARBA" id="ARBA00023303"/>
    </source>
</evidence>
<evidence type="ECO:0000256" key="5">
    <source>
        <dbReference type="ARBA" id="ARBA00022989"/>
    </source>
</evidence>
<evidence type="ECO:0000256" key="8">
    <source>
        <dbReference type="ARBA" id="ARBA00023136"/>
    </source>
</evidence>
<dbReference type="InterPro" id="IPR006202">
    <property type="entry name" value="Neur_chan_lig-bd"/>
</dbReference>
<keyword evidence="10 24" id="KW-0675">Receptor</keyword>
<feature type="domain" description="Neurotransmitter-gated ion-channel transmembrane" evidence="23">
    <location>
        <begin position="178"/>
        <end position="331"/>
    </location>
</feature>
<keyword evidence="8 20" id="KW-0472">Membrane</keyword>
<evidence type="ECO:0000256" key="2">
    <source>
        <dbReference type="ARBA" id="ARBA00022475"/>
    </source>
</evidence>
<keyword evidence="25" id="KW-1185">Reference proteome</keyword>
<feature type="domain" description="Neurotransmitter-gated ion-channel ligand-binding" evidence="22">
    <location>
        <begin position="28"/>
        <end position="177"/>
    </location>
</feature>
<comment type="subcellular location">
    <subcellularLocation>
        <location evidence="15">Postsynaptic cell membrane</location>
        <topology evidence="15">Multi-pass membrane protein</topology>
    </subcellularLocation>
</comment>
<evidence type="ECO:0000256" key="21">
    <source>
        <dbReference type="SAM" id="SignalP"/>
    </source>
</evidence>
<comment type="catalytic activity">
    <reaction evidence="18">
        <text>Ca(2+)(in) = Ca(2+)(out)</text>
        <dbReference type="Rhea" id="RHEA:29671"/>
        <dbReference type="ChEBI" id="CHEBI:29108"/>
    </reaction>
</comment>
<feature type="transmembrane region" description="Helical" evidence="20">
    <location>
        <begin position="173"/>
        <end position="200"/>
    </location>
</feature>
<dbReference type="AlphaFoldDB" id="A0AAD1TDE0"/>
<dbReference type="InterPro" id="IPR036734">
    <property type="entry name" value="Neur_chan_lig-bd_sf"/>
</dbReference>
<evidence type="ECO:0000256" key="17">
    <source>
        <dbReference type="ARBA" id="ARBA00036239"/>
    </source>
</evidence>
<evidence type="ECO:0000256" key="19">
    <source>
        <dbReference type="ARBA" id="ARBA00037540"/>
    </source>
</evidence>
<evidence type="ECO:0000313" key="25">
    <source>
        <dbReference type="Proteomes" id="UP001295444"/>
    </source>
</evidence>
<evidence type="ECO:0000256" key="20">
    <source>
        <dbReference type="SAM" id="Phobius"/>
    </source>
</evidence>
<evidence type="ECO:0000256" key="3">
    <source>
        <dbReference type="ARBA" id="ARBA00022692"/>
    </source>
</evidence>
<dbReference type="GO" id="GO:0004888">
    <property type="term" value="F:transmembrane signaling receptor activity"/>
    <property type="evidence" value="ECO:0007669"/>
    <property type="project" value="InterPro"/>
</dbReference>
<dbReference type="PANTHER" id="PTHR18945">
    <property type="entry name" value="NEUROTRANSMITTER GATED ION CHANNEL"/>
    <property type="match status" value="1"/>
</dbReference>
<feature type="chain" id="PRO_5042240918" evidence="21">
    <location>
        <begin position="20"/>
        <end position="338"/>
    </location>
</feature>
<evidence type="ECO:0000256" key="13">
    <source>
        <dbReference type="ARBA" id="ARBA00023286"/>
    </source>
</evidence>
<evidence type="ECO:0000256" key="9">
    <source>
        <dbReference type="ARBA" id="ARBA00023157"/>
    </source>
</evidence>
<keyword evidence="6" id="KW-0770">Synapse</keyword>
<comment type="catalytic activity">
    <reaction evidence="17">
        <text>Na(+)(in) = Na(+)(out)</text>
        <dbReference type="Rhea" id="RHEA:34963"/>
        <dbReference type="ChEBI" id="CHEBI:29101"/>
    </reaction>
</comment>
<gene>
    <name evidence="24" type="ORF">PECUL_23A002571</name>
</gene>
<evidence type="ECO:0000256" key="4">
    <source>
        <dbReference type="ARBA" id="ARBA00022729"/>
    </source>
</evidence>
<keyword evidence="12" id="KW-0628">Postsynaptic cell membrane</keyword>
<dbReference type="InterPro" id="IPR018000">
    <property type="entry name" value="Neurotransmitter_ion_chnl_CS"/>
</dbReference>